<name>A0AA36A4K7_LACSI</name>
<keyword evidence="3" id="KW-1185">Reference proteome</keyword>
<sequence length="314" mass="34987">MSDNDLPVSIQPEVEDEEESLKYLDIVQKTAENAVPYVSKAYDYAKDNSGTLKPSMETTEGTLKTVVNPAIDTFQDVPVNVLKFFDRVVETASGLAKTAYTKIEPTAKELLVKYEPVAEEHAASAWQSVNKVPLFHSVANAVIPTAGYVSEKYNQTVQQTSEEGYKASSYLPLVPSEKIAKVFKAPDQEEEEEKERVVHSGAEGAVHVSDEQNDRTGPNRIGTGNWLGPKSKIEPAQRFYRFWFYRFPVPTGSCRVFKCWNRSSKNSIIRFGFLPVLPVPKIHKNNVPVPARPVASSSGSGSVWFPRPYAHPYT</sequence>
<organism evidence="2 3">
    <name type="scientific">Lactuca saligna</name>
    <name type="common">Willowleaf lettuce</name>
    <dbReference type="NCBI Taxonomy" id="75948"/>
    <lineage>
        <taxon>Eukaryota</taxon>
        <taxon>Viridiplantae</taxon>
        <taxon>Streptophyta</taxon>
        <taxon>Embryophyta</taxon>
        <taxon>Tracheophyta</taxon>
        <taxon>Spermatophyta</taxon>
        <taxon>Magnoliopsida</taxon>
        <taxon>eudicotyledons</taxon>
        <taxon>Gunneridae</taxon>
        <taxon>Pentapetalae</taxon>
        <taxon>asterids</taxon>
        <taxon>campanulids</taxon>
        <taxon>Asterales</taxon>
        <taxon>Asteraceae</taxon>
        <taxon>Cichorioideae</taxon>
        <taxon>Cichorieae</taxon>
        <taxon>Lactucinae</taxon>
        <taxon>Lactuca</taxon>
    </lineage>
</organism>
<dbReference type="PANTHER" id="PTHR33732">
    <property type="entry name" value="REF/SRPP-LIKE PROTEIN OS05G0151300/LOC_OS05G05940"/>
    <property type="match status" value="1"/>
</dbReference>
<dbReference type="InterPro" id="IPR008802">
    <property type="entry name" value="REF"/>
</dbReference>
<dbReference type="Pfam" id="PF05755">
    <property type="entry name" value="REF"/>
    <property type="match status" value="2"/>
</dbReference>
<evidence type="ECO:0000313" key="3">
    <source>
        <dbReference type="Proteomes" id="UP001177003"/>
    </source>
</evidence>
<dbReference type="AlphaFoldDB" id="A0AA36A4K7"/>
<gene>
    <name evidence="2" type="ORF">LSALG_LOCUS41822</name>
</gene>
<reference evidence="2" key="1">
    <citation type="submission" date="2023-04" db="EMBL/GenBank/DDBJ databases">
        <authorList>
            <person name="Vijverberg K."/>
            <person name="Xiong W."/>
            <person name="Schranz E."/>
        </authorList>
    </citation>
    <scope>NUCLEOTIDE SEQUENCE</scope>
</reference>
<accession>A0AA36A4K7</accession>
<evidence type="ECO:0000313" key="2">
    <source>
        <dbReference type="EMBL" id="CAI9303377.1"/>
    </source>
</evidence>
<evidence type="ECO:0000256" key="1">
    <source>
        <dbReference type="ARBA" id="ARBA00009737"/>
    </source>
</evidence>
<dbReference type="PANTHER" id="PTHR33732:SF9">
    <property type="entry name" value="REF_SRPP-LIKE PROTEIN OS05G0151300_LOC_OS05G05940"/>
    <property type="match status" value="1"/>
</dbReference>
<dbReference type="EMBL" id="OX465085">
    <property type="protein sequence ID" value="CAI9303377.1"/>
    <property type="molecule type" value="Genomic_DNA"/>
</dbReference>
<comment type="similarity">
    <text evidence="1">Belongs to the REF/SRPP family.</text>
</comment>
<evidence type="ECO:0008006" key="4">
    <source>
        <dbReference type="Google" id="ProtNLM"/>
    </source>
</evidence>
<protein>
    <recommendedName>
        <fullName evidence="4">Small rubber particle protein</fullName>
    </recommendedName>
</protein>
<dbReference type="Proteomes" id="UP001177003">
    <property type="component" value="Chromosome 9"/>
</dbReference>
<proteinExistence type="inferred from homology"/>